<dbReference type="SUPFAM" id="SSF48452">
    <property type="entry name" value="TPR-like"/>
    <property type="match status" value="1"/>
</dbReference>
<gene>
    <name evidence="3" type="ORF">NX774_07985</name>
</gene>
<reference evidence="3 4" key="1">
    <citation type="submission" date="2022-08" db="EMBL/GenBank/DDBJ databases">
        <title>Reclassification of Massilia species as members of the genera Telluria, Duganella, Pseudoduganella, Mokoshia gen. nov. and Zemynaea gen. nov. using orthogonal and non-orthogonal genome-based approaches.</title>
        <authorList>
            <person name="Bowman J.P."/>
        </authorList>
    </citation>
    <scope>NUCLEOTIDE SEQUENCE [LARGE SCALE GENOMIC DNA]</scope>
    <source>
        <strain evidence="3 4">JCM 31605</strain>
    </source>
</reference>
<feature type="compositionally biased region" description="Low complexity" evidence="1">
    <location>
        <begin position="144"/>
        <end position="159"/>
    </location>
</feature>
<feature type="transmembrane region" description="Helical" evidence="2">
    <location>
        <begin position="38"/>
        <end position="59"/>
    </location>
</feature>
<evidence type="ECO:0000256" key="2">
    <source>
        <dbReference type="SAM" id="Phobius"/>
    </source>
</evidence>
<organism evidence="3 4">
    <name type="scientific">Massilia agilis</name>
    <dbReference type="NCBI Taxonomy" id="1811226"/>
    <lineage>
        <taxon>Bacteria</taxon>
        <taxon>Pseudomonadati</taxon>
        <taxon>Pseudomonadota</taxon>
        <taxon>Betaproteobacteria</taxon>
        <taxon>Burkholderiales</taxon>
        <taxon>Oxalobacteraceae</taxon>
        <taxon>Telluria group</taxon>
        <taxon>Massilia</taxon>
    </lineage>
</organism>
<evidence type="ECO:0000313" key="3">
    <source>
        <dbReference type="EMBL" id="MCS0807861.1"/>
    </source>
</evidence>
<keyword evidence="2" id="KW-1133">Transmembrane helix</keyword>
<dbReference type="EMBL" id="JANUHB010000002">
    <property type="protein sequence ID" value="MCS0807861.1"/>
    <property type="molecule type" value="Genomic_DNA"/>
</dbReference>
<dbReference type="Gene3D" id="1.25.40.10">
    <property type="entry name" value="Tetratricopeptide repeat domain"/>
    <property type="match status" value="2"/>
</dbReference>
<evidence type="ECO:0000313" key="4">
    <source>
        <dbReference type="Proteomes" id="UP001206126"/>
    </source>
</evidence>
<keyword evidence="2" id="KW-0812">Transmembrane</keyword>
<dbReference type="Pfam" id="PF14559">
    <property type="entry name" value="TPR_19"/>
    <property type="match status" value="1"/>
</dbReference>
<evidence type="ECO:0000256" key="1">
    <source>
        <dbReference type="SAM" id="MobiDB-lite"/>
    </source>
</evidence>
<proteinExistence type="predicted"/>
<comment type="caution">
    <text evidence="3">The sequence shown here is derived from an EMBL/GenBank/DDBJ whole genome shotgun (WGS) entry which is preliminary data.</text>
</comment>
<dbReference type="RefSeq" id="WP_258821649.1">
    <property type="nucleotide sequence ID" value="NZ_JANUHB010000002.1"/>
</dbReference>
<feature type="region of interest" description="Disordered" evidence="1">
    <location>
        <begin position="143"/>
        <end position="167"/>
    </location>
</feature>
<accession>A0ABT2DBS2</accession>
<dbReference type="InterPro" id="IPR011990">
    <property type="entry name" value="TPR-like_helical_dom_sf"/>
</dbReference>
<keyword evidence="2" id="KW-0472">Membrane</keyword>
<keyword evidence="4" id="KW-1185">Reference proteome</keyword>
<name>A0ABT2DBS2_9BURK</name>
<sequence length="352" mass="37526">MSLINKMLQDLDARQTAANEATNLYTKPVARREDGVPLPVLVGAAVGVAVLAAAGAFGWRYWQKAHQPQAVPVPVRVVSLSSAPALAPAPAAAVPAAPAPEPAPIAKEETVAAPPPVTVVEAPKAATAPRRHKERDLHKREALAAKPAAAEAKAKASASGKEETAAQKAETGYRRALASIQEGYVNEAVVQLEQALQANPRHDAARQTLVSLLIENKRSDEAMRQLQLGLTLDPAQPALAMLLARLQIEHGGTGIDTLTRTLPYVGANGEYRAFLAGALQRQQRHREAAEQYQAALRSAPQNGVWWMGLGISLQAEKRDAEALDAFRKAKGSATLAPELLAFVENKIQQLSR</sequence>
<dbReference type="Proteomes" id="UP001206126">
    <property type="component" value="Unassembled WGS sequence"/>
</dbReference>
<protein>
    <submittedName>
        <fullName evidence="3">Tetratricopeptide repeat protein</fullName>
    </submittedName>
</protein>